<dbReference type="PANTHER" id="PTHR21324:SF2">
    <property type="entry name" value="EG:22E5.9 PROTEIN"/>
    <property type="match status" value="1"/>
</dbReference>
<dbReference type="InterPro" id="IPR019402">
    <property type="entry name" value="CWH43_N"/>
</dbReference>
<keyword evidence="3 6" id="KW-0812">Transmembrane</keyword>
<keyword evidence="4 6" id="KW-1133">Transmembrane helix</keyword>
<organism evidence="8 9">
    <name type="scientific">Larinioides sclopetarius</name>
    <dbReference type="NCBI Taxonomy" id="280406"/>
    <lineage>
        <taxon>Eukaryota</taxon>
        <taxon>Metazoa</taxon>
        <taxon>Ecdysozoa</taxon>
        <taxon>Arthropoda</taxon>
        <taxon>Chelicerata</taxon>
        <taxon>Arachnida</taxon>
        <taxon>Araneae</taxon>
        <taxon>Araneomorphae</taxon>
        <taxon>Entelegynae</taxon>
        <taxon>Araneoidea</taxon>
        <taxon>Araneidae</taxon>
        <taxon>Larinioides</taxon>
    </lineage>
</organism>
<sequence>MDPVLHTFEKIRWAPLVQIVILCVGTLITFIVAFSTGDVSIYLPFISETGAKVPAMCIFTFTLIFGSVAGAVAVCYRNLIMRHLLLNSDQRLKKLNDISAFVGLISMAGLAGVGAFPVSTVFWAHMLAAGVHFVFAMVYMILQTFMNHYVPEPNVLLNRLRIFFCVGVMGLLFLLVIFFPLSFFKWNKVHPGPPALKTPQDEIFGLMFSSAFFEWVMYGAFLSFMSTFSVEFRKFHLTIGVVPVSAKCDQDN</sequence>
<dbReference type="InterPro" id="IPR050911">
    <property type="entry name" value="DRAM/TMEM150_Autophagy_Mod"/>
</dbReference>
<feature type="domain" description="CWH43-like N-terminal" evidence="7">
    <location>
        <begin position="13"/>
        <end position="234"/>
    </location>
</feature>
<reference evidence="8 9" key="1">
    <citation type="submission" date="2024-04" db="EMBL/GenBank/DDBJ databases">
        <authorList>
            <person name="Rising A."/>
            <person name="Reimegard J."/>
            <person name="Sonavane S."/>
            <person name="Akerstrom W."/>
            <person name="Nylinder S."/>
            <person name="Hedman E."/>
            <person name="Kallberg Y."/>
        </authorList>
    </citation>
    <scope>NUCLEOTIDE SEQUENCE [LARGE SCALE GENOMIC DNA]</scope>
</reference>
<evidence type="ECO:0000256" key="5">
    <source>
        <dbReference type="ARBA" id="ARBA00023136"/>
    </source>
</evidence>
<evidence type="ECO:0000256" key="1">
    <source>
        <dbReference type="ARBA" id="ARBA00004127"/>
    </source>
</evidence>
<feature type="transmembrane region" description="Helical" evidence="6">
    <location>
        <begin position="12"/>
        <end position="33"/>
    </location>
</feature>
<proteinExistence type="inferred from homology"/>
<feature type="transmembrane region" description="Helical" evidence="6">
    <location>
        <begin position="97"/>
        <end position="116"/>
    </location>
</feature>
<dbReference type="GO" id="GO:0012505">
    <property type="term" value="C:endomembrane system"/>
    <property type="evidence" value="ECO:0007669"/>
    <property type="project" value="UniProtKB-SubCell"/>
</dbReference>
<evidence type="ECO:0000256" key="4">
    <source>
        <dbReference type="ARBA" id="ARBA00022989"/>
    </source>
</evidence>
<name>A0AAV2B4B9_9ARAC</name>
<protein>
    <recommendedName>
        <fullName evidence="7">CWH43-like N-terminal domain-containing protein</fullName>
    </recommendedName>
</protein>
<dbReference type="AlphaFoldDB" id="A0AAV2B4B9"/>
<evidence type="ECO:0000313" key="8">
    <source>
        <dbReference type="EMBL" id="CAL1291086.1"/>
    </source>
</evidence>
<keyword evidence="9" id="KW-1185">Reference proteome</keyword>
<dbReference type="Pfam" id="PF10277">
    <property type="entry name" value="Frag1"/>
    <property type="match status" value="1"/>
</dbReference>
<evidence type="ECO:0000256" key="6">
    <source>
        <dbReference type="SAM" id="Phobius"/>
    </source>
</evidence>
<feature type="transmembrane region" description="Helical" evidence="6">
    <location>
        <begin position="122"/>
        <end position="142"/>
    </location>
</feature>
<evidence type="ECO:0000259" key="7">
    <source>
        <dbReference type="Pfam" id="PF10277"/>
    </source>
</evidence>
<evidence type="ECO:0000256" key="2">
    <source>
        <dbReference type="ARBA" id="ARBA00006565"/>
    </source>
</evidence>
<comment type="caution">
    <text evidence="8">The sequence shown here is derived from an EMBL/GenBank/DDBJ whole genome shotgun (WGS) entry which is preliminary data.</text>
</comment>
<accession>A0AAV2B4B9</accession>
<feature type="transmembrane region" description="Helical" evidence="6">
    <location>
        <begin position="162"/>
        <end position="183"/>
    </location>
</feature>
<evidence type="ECO:0000313" key="9">
    <source>
        <dbReference type="Proteomes" id="UP001497382"/>
    </source>
</evidence>
<keyword evidence="5 6" id="KW-0472">Membrane</keyword>
<comment type="subcellular location">
    <subcellularLocation>
        <location evidence="1">Endomembrane system</location>
        <topology evidence="1">Multi-pass membrane protein</topology>
    </subcellularLocation>
</comment>
<dbReference type="EMBL" id="CAXIEN010000274">
    <property type="protein sequence ID" value="CAL1291086.1"/>
    <property type="molecule type" value="Genomic_DNA"/>
</dbReference>
<comment type="similarity">
    <text evidence="2">Belongs to the DRAM/TMEM150 family.</text>
</comment>
<dbReference type="Proteomes" id="UP001497382">
    <property type="component" value="Unassembled WGS sequence"/>
</dbReference>
<feature type="transmembrane region" description="Helical" evidence="6">
    <location>
        <begin position="53"/>
        <end position="76"/>
    </location>
</feature>
<evidence type="ECO:0000256" key="3">
    <source>
        <dbReference type="ARBA" id="ARBA00022692"/>
    </source>
</evidence>
<feature type="transmembrane region" description="Helical" evidence="6">
    <location>
        <begin position="203"/>
        <end position="224"/>
    </location>
</feature>
<dbReference type="PANTHER" id="PTHR21324">
    <property type="entry name" value="FASTING-INDUCIBLE INTEGRAL MEMBRANE PROTEIN TM6P1-RELATED"/>
    <property type="match status" value="1"/>
</dbReference>
<gene>
    <name evidence="8" type="ORF">LARSCL_LOCUS16884</name>
</gene>